<feature type="region of interest" description="Disordered" evidence="1">
    <location>
        <begin position="182"/>
        <end position="238"/>
    </location>
</feature>
<dbReference type="Pfam" id="PF00498">
    <property type="entry name" value="FHA"/>
    <property type="match status" value="1"/>
</dbReference>
<sequence>MQLTVIEYAGEPVHAETSVEFRPPGGTIGRNADNQLVLPDETRQVSRLQALLQIDGDHCVLKNLSSVSVVEINDTPLEYTEEHALESGDAIRIGPYVLRAQAGVGGDAGATTASAAATPVVQKVARQGMDTAALNDTPPIPTDPLALFARSGGADSSLAQPVTTQAAQFALRSAIERAADTPLHTSAFAKPDAGRERDALSRTPRPAPQKPAAANDKSDAKSAYVPPSSSTASADADTATAPDSADALLSAFLRGAGLDKATCDWSTEQLHTAGQLLALFANGTVALLSSRSILKREVKADMTVLLDRENNPLKLLPDGSAALRQMFGLPFPGFMTPPGAVEDAFHDLQAHQIAMVAGMRAALNDLLQRFSPSRLAERSEPTRYEQLVPMLRKVRLWNRYERMHHETMLAVEDDFSAVFGRAFLRAYDDEVRNYHARRRPARADA</sequence>
<dbReference type="InterPro" id="IPR000253">
    <property type="entry name" value="FHA_dom"/>
</dbReference>
<dbReference type="Proteomes" id="UP000295606">
    <property type="component" value="Unassembled WGS sequence"/>
</dbReference>
<organism evidence="3 4">
    <name type="scientific">Paraburkholderia guartelaensis</name>
    <dbReference type="NCBI Taxonomy" id="2546446"/>
    <lineage>
        <taxon>Bacteria</taxon>
        <taxon>Pseudomonadati</taxon>
        <taxon>Pseudomonadota</taxon>
        <taxon>Betaproteobacteria</taxon>
        <taxon>Burkholderiales</taxon>
        <taxon>Burkholderiaceae</taxon>
        <taxon>Paraburkholderia</taxon>
    </lineage>
</organism>
<dbReference type="RefSeq" id="WP_133186178.1">
    <property type="nucleotide sequence ID" value="NZ_SMOD01000026.1"/>
</dbReference>
<comment type="caution">
    <text evidence="3">The sequence shown here is derived from an EMBL/GenBank/DDBJ whole genome shotgun (WGS) entry which is preliminary data.</text>
</comment>
<dbReference type="Gene3D" id="2.60.200.20">
    <property type="match status" value="1"/>
</dbReference>
<feature type="domain" description="FHA" evidence="2">
    <location>
        <begin position="26"/>
        <end position="77"/>
    </location>
</feature>
<dbReference type="CDD" id="cd00060">
    <property type="entry name" value="FHA"/>
    <property type="match status" value="1"/>
</dbReference>
<dbReference type="InterPro" id="IPR017735">
    <property type="entry name" value="T6SS_FHA"/>
</dbReference>
<dbReference type="InterPro" id="IPR008984">
    <property type="entry name" value="SMAD_FHA_dom_sf"/>
</dbReference>
<dbReference type="Pfam" id="PF20232">
    <property type="entry name" value="T6SS_FHA_C"/>
    <property type="match status" value="1"/>
</dbReference>
<name>A0A4R5L700_9BURK</name>
<dbReference type="SUPFAM" id="SSF49879">
    <property type="entry name" value="SMAD/FHA domain"/>
    <property type="match status" value="1"/>
</dbReference>
<evidence type="ECO:0000259" key="2">
    <source>
        <dbReference type="PROSITE" id="PS50006"/>
    </source>
</evidence>
<dbReference type="NCBIfam" id="TIGR03354">
    <property type="entry name" value="VI_FHA"/>
    <property type="match status" value="1"/>
</dbReference>
<reference evidence="3 4" key="1">
    <citation type="submission" date="2019-03" db="EMBL/GenBank/DDBJ databases">
        <title>Paraburkholderia sp. isolated from native Mimosa gymnas in Guartela State Park, Brazil.</title>
        <authorList>
            <person name="Paulitsch F."/>
            <person name="Hungria M."/>
            <person name="Delamuta J.R.M."/>
            <person name="Ribeiro R.A."/>
            <person name="Dall'Agnol R."/>
            <person name="Silva J.S.B."/>
        </authorList>
    </citation>
    <scope>NUCLEOTIDE SEQUENCE [LARGE SCALE GENOMIC DNA]</scope>
    <source>
        <strain evidence="3 4">CNPSo 3008</strain>
    </source>
</reference>
<dbReference type="PROSITE" id="PS50006">
    <property type="entry name" value="FHA_DOMAIN"/>
    <property type="match status" value="1"/>
</dbReference>
<proteinExistence type="predicted"/>
<feature type="compositionally biased region" description="Low complexity" evidence="1">
    <location>
        <begin position="221"/>
        <end position="238"/>
    </location>
</feature>
<accession>A0A4R5L700</accession>
<dbReference type="AlphaFoldDB" id="A0A4R5L700"/>
<evidence type="ECO:0000313" key="4">
    <source>
        <dbReference type="Proteomes" id="UP000295606"/>
    </source>
</evidence>
<dbReference type="OrthoDB" id="273564at2"/>
<dbReference type="EMBL" id="SMOD01000026">
    <property type="protein sequence ID" value="TDG04615.1"/>
    <property type="molecule type" value="Genomic_DNA"/>
</dbReference>
<dbReference type="InterPro" id="IPR046883">
    <property type="entry name" value="T6SS_FHA_C"/>
</dbReference>
<protein>
    <submittedName>
        <fullName evidence="3">Type VI secretion system-associated FHA domain protein TagH</fullName>
    </submittedName>
</protein>
<evidence type="ECO:0000313" key="3">
    <source>
        <dbReference type="EMBL" id="TDG04615.1"/>
    </source>
</evidence>
<gene>
    <name evidence="3" type="primary">tagH</name>
    <name evidence="3" type="ORF">E1N52_28460</name>
</gene>
<evidence type="ECO:0000256" key="1">
    <source>
        <dbReference type="SAM" id="MobiDB-lite"/>
    </source>
</evidence>